<protein>
    <submittedName>
        <fullName evidence="6">DegT/DnrJ/EryC1/StrS family aminotransferase</fullName>
    </submittedName>
</protein>
<dbReference type="InterPro" id="IPR000653">
    <property type="entry name" value="DegT/StrS_aminotransferase"/>
</dbReference>
<feature type="compositionally biased region" description="Polar residues" evidence="5">
    <location>
        <begin position="391"/>
        <end position="402"/>
    </location>
</feature>
<feature type="modified residue" description="N6-(pyridoxal phosphate)lysine" evidence="3">
    <location>
        <position position="185"/>
    </location>
</feature>
<gene>
    <name evidence="6" type="ORF">MUB46_04300</name>
</gene>
<evidence type="ECO:0000256" key="5">
    <source>
        <dbReference type="SAM" id="MobiDB-lite"/>
    </source>
</evidence>
<accession>A0AAW5QXJ5</accession>
<feature type="region of interest" description="Disordered" evidence="5">
    <location>
        <begin position="381"/>
        <end position="402"/>
    </location>
</feature>
<evidence type="ECO:0000256" key="4">
    <source>
        <dbReference type="RuleBase" id="RU004508"/>
    </source>
</evidence>
<dbReference type="Gene3D" id="3.40.640.10">
    <property type="entry name" value="Type I PLP-dependent aspartate aminotransferase-like (Major domain)"/>
    <property type="match status" value="1"/>
</dbReference>
<dbReference type="InterPro" id="IPR015422">
    <property type="entry name" value="PyrdxlP-dep_Trfase_small"/>
</dbReference>
<dbReference type="AlphaFoldDB" id="A0AAW5QXJ5"/>
<dbReference type="PANTHER" id="PTHR30244:SF34">
    <property type="entry name" value="DTDP-4-AMINO-4,6-DIDEOXYGALACTOSE TRANSAMINASE"/>
    <property type="match status" value="1"/>
</dbReference>
<dbReference type="EMBL" id="JALIDZ010000002">
    <property type="protein sequence ID" value="MCT8971074.1"/>
    <property type="molecule type" value="Genomic_DNA"/>
</dbReference>
<dbReference type="CDD" id="cd00616">
    <property type="entry name" value="AHBA_syn"/>
    <property type="match status" value="1"/>
</dbReference>
<dbReference type="GO" id="GO:0030170">
    <property type="term" value="F:pyridoxal phosphate binding"/>
    <property type="evidence" value="ECO:0007669"/>
    <property type="project" value="TreeGrafter"/>
</dbReference>
<dbReference type="PANTHER" id="PTHR30244">
    <property type="entry name" value="TRANSAMINASE"/>
    <property type="match status" value="1"/>
</dbReference>
<keyword evidence="6" id="KW-0808">Transferase</keyword>
<evidence type="ECO:0000256" key="1">
    <source>
        <dbReference type="ARBA" id="ARBA00037999"/>
    </source>
</evidence>
<dbReference type="PIRSF" id="PIRSF000390">
    <property type="entry name" value="PLP_StrS"/>
    <property type="match status" value="1"/>
</dbReference>
<dbReference type="RefSeq" id="WP_261614644.1">
    <property type="nucleotide sequence ID" value="NZ_JALIDZ010000002.1"/>
</dbReference>
<dbReference type="InterPro" id="IPR015421">
    <property type="entry name" value="PyrdxlP-dep_Trfase_major"/>
</dbReference>
<reference evidence="6 7" key="1">
    <citation type="submission" date="2022-04" db="EMBL/GenBank/DDBJ databases">
        <authorList>
            <person name="Ye Y.-Q."/>
            <person name="Du Z.-J."/>
        </authorList>
    </citation>
    <scope>NUCLEOTIDE SEQUENCE [LARGE SCALE GENOMIC DNA]</scope>
    <source>
        <strain evidence="6 7">A6E488</strain>
    </source>
</reference>
<comment type="caution">
    <text evidence="6">The sequence shown here is derived from an EMBL/GenBank/DDBJ whole genome shotgun (WGS) entry which is preliminary data.</text>
</comment>
<keyword evidence="3 4" id="KW-0663">Pyridoxal phosphate</keyword>
<evidence type="ECO:0000256" key="2">
    <source>
        <dbReference type="PIRSR" id="PIRSR000390-1"/>
    </source>
</evidence>
<evidence type="ECO:0000256" key="3">
    <source>
        <dbReference type="PIRSR" id="PIRSR000390-2"/>
    </source>
</evidence>
<name>A0AAW5QXJ5_9HYPH</name>
<dbReference type="GO" id="GO:0000271">
    <property type="term" value="P:polysaccharide biosynthetic process"/>
    <property type="evidence" value="ECO:0007669"/>
    <property type="project" value="TreeGrafter"/>
</dbReference>
<keyword evidence="7" id="KW-1185">Reference proteome</keyword>
<dbReference type="Pfam" id="PF01041">
    <property type="entry name" value="DegT_DnrJ_EryC1"/>
    <property type="match status" value="1"/>
</dbReference>
<sequence>MIPIAKPLLGEEEARAAADVVLSGWLTQGPQVAAFESEFAATVGAAHACAVSNCTVALHLALLSVDVGPGDEVITVSHTFIACANAIRQCGATPVFVDIDPTTFCIDPAAMAAAITPRTKAILAVHQMGMPCNLAAVLEIADVDRLPLIEDAACAVGSEINVGGEWQKIGRPHGTIACFSFHPRKVMTVGDGGMLTTNDPELDSKFRLLRQHGMSIPDTVRHSAKTVLFESYDVPGFNYRLTDMQAAIGRHQLTRLPDIVARRRALAARYERALVDIGGVVPPFEPDWARSNWQSYCVRLPARVDQKTLMNDMLNDGVATRRGIMCIHREPAYADHPCPWPLTDSEAAQDRCILLPLFAQMTDAEQDTVITSLRRALEKQSGPAVRLAPKTNATAHDTVSTA</sequence>
<feature type="active site" description="Proton acceptor" evidence="2">
    <location>
        <position position="185"/>
    </location>
</feature>
<evidence type="ECO:0000313" key="7">
    <source>
        <dbReference type="Proteomes" id="UP001320898"/>
    </source>
</evidence>
<proteinExistence type="inferred from homology"/>
<dbReference type="GO" id="GO:0008483">
    <property type="term" value="F:transaminase activity"/>
    <property type="evidence" value="ECO:0007669"/>
    <property type="project" value="UniProtKB-KW"/>
</dbReference>
<keyword evidence="6" id="KW-0032">Aminotransferase</keyword>
<evidence type="ECO:0000313" key="6">
    <source>
        <dbReference type="EMBL" id="MCT8971074.1"/>
    </source>
</evidence>
<dbReference type="SUPFAM" id="SSF53383">
    <property type="entry name" value="PLP-dependent transferases"/>
    <property type="match status" value="1"/>
</dbReference>
<comment type="similarity">
    <text evidence="1 4">Belongs to the DegT/DnrJ/EryC1 family.</text>
</comment>
<dbReference type="Proteomes" id="UP001320898">
    <property type="component" value="Unassembled WGS sequence"/>
</dbReference>
<dbReference type="InterPro" id="IPR015424">
    <property type="entry name" value="PyrdxlP-dep_Trfase"/>
</dbReference>
<organism evidence="6 7">
    <name type="scientific">Microbaculum marinisediminis</name>
    <dbReference type="NCBI Taxonomy" id="2931392"/>
    <lineage>
        <taxon>Bacteria</taxon>
        <taxon>Pseudomonadati</taxon>
        <taxon>Pseudomonadota</taxon>
        <taxon>Alphaproteobacteria</taxon>
        <taxon>Hyphomicrobiales</taxon>
        <taxon>Tepidamorphaceae</taxon>
        <taxon>Microbaculum</taxon>
    </lineage>
</organism>
<dbReference type="Gene3D" id="3.90.1150.10">
    <property type="entry name" value="Aspartate Aminotransferase, domain 1"/>
    <property type="match status" value="1"/>
</dbReference>